<keyword evidence="5" id="KW-0539">Nucleus</keyword>
<evidence type="ECO:0000313" key="6">
    <source>
        <dbReference type="EMBL" id="GMH18952.1"/>
    </source>
</evidence>
<comment type="similarity">
    <text evidence="2">Belongs to the Mediator complex subunit 17 family.</text>
</comment>
<evidence type="ECO:0000313" key="7">
    <source>
        <dbReference type="Proteomes" id="UP001279734"/>
    </source>
</evidence>
<evidence type="ECO:0000256" key="3">
    <source>
        <dbReference type="ARBA" id="ARBA00023015"/>
    </source>
</evidence>
<proteinExistence type="inferred from homology"/>
<name>A0AAD3SXK6_NEPGR</name>
<evidence type="ECO:0000256" key="2">
    <source>
        <dbReference type="ARBA" id="ARBA00005635"/>
    </source>
</evidence>
<evidence type="ECO:0000256" key="1">
    <source>
        <dbReference type="ARBA" id="ARBA00004123"/>
    </source>
</evidence>
<comment type="caution">
    <text evidence="6">The sequence shown here is derived from an EMBL/GenBank/DDBJ whole genome shotgun (WGS) entry which is preliminary data.</text>
</comment>
<dbReference type="PANTHER" id="PTHR13114">
    <property type="entry name" value="MEDIATOR OF RNA POLYMERASE II TRANSCRIPTION SUBUNIT 17"/>
    <property type="match status" value="1"/>
</dbReference>
<evidence type="ECO:0008006" key="8">
    <source>
        <dbReference type="Google" id="ProtNLM"/>
    </source>
</evidence>
<reference evidence="6" key="1">
    <citation type="submission" date="2023-05" db="EMBL/GenBank/DDBJ databases">
        <title>Nepenthes gracilis genome sequencing.</title>
        <authorList>
            <person name="Fukushima K."/>
        </authorList>
    </citation>
    <scope>NUCLEOTIDE SEQUENCE</scope>
    <source>
        <strain evidence="6">SING2019-196</strain>
    </source>
</reference>
<organism evidence="6 7">
    <name type="scientific">Nepenthes gracilis</name>
    <name type="common">Slender pitcher plant</name>
    <dbReference type="NCBI Taxonomy" id="150966"/>
    <lineage>
        <taxon>Eukaryota</taxon>
        <taxon>Viridiplantae</taxon>
        <taxon>Streptophyta</taxon>
        <taxon>Embryophyta</taxon>
        <taxon>Tracheophyta</taxon>
        <taxon>Spermatophyta</taxon>
        <taxon>Magnoliopsida</taxon>
        <taxon>eudicotyledons</taxon>
        <taxon>Gunneridae</taxon>
        <taxon>Pentapetalae</taxon>
        <taxon>Caryophyllales</taxon>
        <taxon>Nepenthaceae</taxon>
        <taxon>Nepenthes</taxon>
    </lineage>
</organism>
<dbReference type="GO" id="GO:0016592">
    <property type="term" value="C:mediator complex"/>
    <property type="evidence" value="ECO:0007669"/>
    <property type="project" value="InterPro"/>
</dbReference>
<keyword evidence="7" id="KW-1185">Reference proteome</keyword>
<keyword evidence="4" id="KW-0804">Transcription</keyword>
<evidence type="ECO:0000256" key="5">
    <source>
        <dbReference type="ARBA" id="ARBA00023242"/>
    </source>
</evidence>
<dbReference type="InterPro" id="IPR019313">
    <property type="entry name" value="Mediator_Med17"/>
</dbReference>
<evidence type="ECO:0000256" key="4">
    <source>
        <dbReference type="ARBA" id="ARBA00023163"/>
    </source>
</evidence>
<sequence length="648" mass="72412">MEGNLQISLDKLPIKRLDYIEETGVERFPPDVGYDEKRVDLIRRMDFTWAVEKDVKRQKTTSSKEPSTPWPWQSLIKNLQLAHQELSVIIDLIDTVEANDAATVAHMTKPKPLPNEALPDLAVSAATKLQCFRHLGKYFKQSAKALERQIAREARFYGSLIRLQQNWKVKQHRLAASSAGSEGFFIDLFDNSLHDQTAASRLSSISTVRVDHDSAGMLAVNIPPNLCHSIHFGFLGSCSGKSSYEFSKTKASTVEYPSEDMKKASPSDDDYAKETNAVLREAHRAIFHEMIFDLVSREAFNPLSGVNVTGVRENYLQLGVSPEVLVFISLIPSGQEDQTVDLPLETSDGLKLPERKQNLQKSIFPNRLTYEIYLLQLFHEHMFARVKDMPIASDRSQPSTQLAKDAVGLVSHFCMSLAHRMFSNKVYMELMNLVSKVPYLQLLSHPTWHSRTSSWTLSVKAPQSILHASSAHSFRSDGGPHGNPQQPLFLAVVVVKDDCIIVEGEGATNVVGLFKGTSEAICSMSRFNCDLEDLSMVLLLQIASQVIRWLHEEALMVGIKTNPDFLSLSFELDQGETLSLVVHVDPDNANGCISWWLVLDDGSPEERNFHAGGYGSSETRRFLGYLSLNVLFSTLMDLITLSNGGSNR</sequence>
<dbReference type="EMBL" id="BSYO01000020">
    <property type="protein sequence ID" value="GMH18952.1"/>
    <property type="molecule type" value="Genomic_DNA"/>
</dbReference>
<gene>
    <name evidence="6" type="ORF">Nepgr_020793</name>
</gene>
<protein>
    <recommendedName>
        <fullName evidence="8">Mediator of RNA polymerase II transcription subunit 17</fullName>
    </recommendedName>
</protein>
<dbReference type="Proteomes" id="UP001279734">
    <property type="component" value="Unassembled WGS sequence"/>
</dbReference>
<keyword evidence="3" id="KW-0805">Transcription regulation</keyword>
<comment type="subcellular location">
    <subcellularLocation>
        <location evidence="1">Nucleus</location>
    </subcellularLocation>
</comment>
<dbReference type="GO" id="GO:0070847">
    <property type="term" value="C:core mediator complex"/>
    <property type="evidence" value="ECO:0007669"/>
    <property type="project" value="TreeGrafter"/>
</dbReference>
<dbReference type="AlphaFoldDB" id="A0AAD3SXK6"/>
<dbReference type="PANTHER" id="PTHR13114:SF7">
    <property type="entry name" value="MEDIATOR OF RNA POLYMERASE II TRANSCRIPTION SUBUNIT 17"/>
    <property type="match status" value="1"/>
</dbReference>
<dbReference type="GO" id="GO:0003712">
    <property type="term" value="F:transcription coregulator activity"/>
    <property type="evidence" value="ECO:0007669"/>
    <property type="project" value="InterPro"/>
</dbReference>
<dbReference type="GO" id="GO:0006357">
    <property type="term" value="P:regulation of transcription by RNA polymerase II"/>
    <property type="evidence" value="ECO:0007669"/>
    <property type="project" value="InterPro"/>
</dbReference>
<accession>A0AAD3SXK6</accession>